<dbReference type="AlphaFoldDB" id="A0A4S2MS59"/>
<reference evidence="5 6" key="1">
    <citation type="submission" date="2019-04" db="EMBL/GenBank/DDBJ databases">
        <title>Comparative genomics and transcriptomics to analyze fruiting body development in filamentous ascomycetes.</title>
        <authorList>
            <consortium name="DOE Joint Genome Institute"/>
            <person name="Lutkenhaus R."/>
            <person name="Traeger S."/>
            <person name="Breuer J."/>
            <person name="Kuo A."/>
            <person name="Lipzen A."/>
            <person name="Pangilinan J."/>
            <person name="Dilworth D."/>
            <person name="Sandor L."/>
            <person name="Poggeler S."/>
            <person name="Barry K."/>
            <person name="Grigoriev I.V."/>
            <person name="Nowrousian M."/>
        </authorList>
    </citation>
    <scope>NUCLEOTIDE SEQUENCE [LARGE SCALE GENOMIC DNA]</scope>
    <source>
        <strain evidence="5 6">CBS 389.68</strain>
    </source>
</reference>
<keyword evidence="3" id="KW-0560">Oxidoreductase</keyword>
<dbReference type="PANTHER" id="PTHR48107:SF26">
    <property type="entry name" value="OXIDOREDUCTASE, SHORT-CHAIN DEHYDROGENASE_REDUCTASE FAMILY (AFU_ORTHOLOGUE AFUA_4G05870)"/>
    <property type="match status" value="1"/>
</dbReference>
<gene>
    <name evidence="5" type="ORF">EX30DRAFT_351088</name>
</gene>
<evidence type="ECO:0000256" key="1">
    <source>
        <dbReference type="ARBA" id="ARBA00006484"/>
    </source>
</evidence>
<dbReference type="InterPro" id="IPR036291">
    <property type="entry name" value="NAD(P)-bd_dom_sf"/>
</dbReference>
<dbReference type="PRINTS" id="PR00080">
    <property type="entry name" value="SDRFAMILY"/>
</dbReference>
<dbReference type="Gene3D" id="3.40.50.720">
    <property type="entry name" value="NAD(P)-binding Rossmann-like Domain"/>
    <property type="match status" value="1"/>
</dbReference>
<dbReference type="Pfam" id="PF13561">
    <property type="entry name" value="adh_short_C2"/>
    <property type="match status" value="1"/>
</dbReference>
<sequence>MSDNTAERTTTSKEELEINKSKQPHYQPSQFSRGHEPPIQHQPPPGLESQMSPTPIYDQLPTPTGGYAPYQPANKLANRKALITGGDSGIGRAVAVLFALEGADSVITYLPEEKSDAEETQRIVESKGRRCWILEADLTTSEACREVARKAREWLGEVNVLVNNAAFQMEKERIEELSEEQWDKTFKTNVYPFFWLAKYITPDMKSGDCVINNASINHYIGKPNLLDYTSTKGAIIAFTRALSNQLTPRNIRCNAVAPGPVWTPLVVATMTNEDLEGFGRTPLGRPAQPSEVATCFVFLAGREAAMVSGQVLHPNGGTVVGS</sequence>
<keyword evidence="2" id="KW-0521">NADP</keyword>
<organism evidence="5 6">
    <name type="scientific">Ascodesmis nigricans</name>
    <dbReference type="NCBI Taxonomy" id="341454"/>
    <lineage>
        <taxon>Eukaryota</taxon>
        <taxon>Fungi</taxon>
        <taxon>Dikarya</taxon>
        <taxon>Ascomycota</taxon>
        <taxon>Pezizomycotina</taxon>
        <taxon>Pezizomycetes</taxon>
        <taxon>Pezizales</taxon>
        <taxon>Ascodesmidaceae</taxon>
        <taxon>Ascodesmis</taxon>
    </lineage>
</organism>
<keyword evidence="6" id="KW-1185">Reference proteome</keyword>
<dbReference type="InterPro" id="IPR020904">
    <property type="entry name" value="Sc_DH/Rdtase_CS"/>
</dbReference>
<evidence type="ECO:0000313" key="6">
    <source>
        <dbReference type="Proteomes" id="UP000298138"/>
    </source>
</evidence>
<dbReference type="EMBL" id="ML220142">
    <property type="protein sequence ID" value="TGZ78347.1"/>
    <property type="molecule type" value="Genomic_DNA"/>
</dbReference>
<dbReference type="InterPro" id="IPR002347">
    <property type="entry name" value="SDR_fam"/>
</dbReference>
<dbReference type="OrthoDB" id="47007at2759"/>
<proteinExistence type="inferred from homology"/>
<accession>A0A4S2MS59</accession>
<dbReference type="FunFam" id="3.40.50.720:FF:000084">
    <property type="entry name" value="Short-chain dehydrogenase reductase"/>
    <property type="match status" value="1"/>
</dbReference>
<dbReference type="PRINTS" id="PR00081">
    <property type="entry name" value="GDHRDH"/>
</dbReference>
<evidence type="ECO:0000256" key="2">
    <source>
        <dbReference type="ARBA" id="ARBA00022857"/>
    </source>
</evidence>
<dbReference type="GO" id="GO:0016614">
    <property type="term" value="F:oxidoreductase activity, acting on CH-OH group of donors"/>
    <property type="evidence" value="ECO:0007669"/>
    <property type="project" value="UniProtKB-ARBA"/>
</dbReference>
<evidence type="ECO:0000313" key="5">
    <source>
        <dbReference type="EMBL" id="TGZ78347.1"/>
    </source>
</evidence>
<dbReference type="PANTHER" id="PTHR48107">
    <property type="entry name" value="NADPH-DEPENDENT ALDEHYDE REDUCTASE-LIKE PROTEIN, CHLOROPLASTIC-RELATED"/>
    <property type="match status" value="1"/>
</dbReference>
<evidence type="ECO:0000256" key="4">
    <source>
        <dbReference type="SAM" id="MobiDB-lite"/>
    </source>
</evidence>
<dbReference type="PROSITE" id="PS00061">
    <property type="entry name" value="ADH_SHORT"/>
    <property type="match status" value="1"/>
</dbReference>
<dbReference type="Proteomes" id="UP000298138">
    <property type="component" value="Unassembled WGS sequence"/>
</dbReference>
<dbReference type="SUPFAM" id="SSF51735">
    <property type="entry name" value="NAD(P)-binding Rossmann-fold domains"/>
    <property type="match status" value="1"/>
</dbReference>
<evidence type="ECO:0000256" key="3">
    <source>
        <dbReference type="ARBA" id="ARBA00023002"/>
    </source>
</evidence>
<dbReference type="STRING" id="341454.A0A4S2MS59"/>
<feature type="compositionally biased region" description="Basic and acidic residues" evidence="4">
    <location>
        <begin position="10"/>
        <end position="20"/>
    </location>
</feature>
<dbReference type="InParanoid" id="A0A4S2MS59"/>
<feature type="region of interest" description="Disordered" evidence="4">
    <location>
        <begin position="1"/>
        <end position="56"/>
    </location>
</feature>
<comment type="similarity">
    <text evidence="1">Belongs to the short-chain dehydrogenases/reductases (SDR) family.</text>
</comment>
<protein>
    <submittedName>
        <fullName evidence="5">NAD(P)-binding protein</fullName>
    </submittedName>
</protein>
<name>A0A4S2MS59_9PEZI</name>